<accession>A0A853DKT3</accession>
<dbReference type="InterPro" id="IPR046802">
    <property type="entry name" value="OpcA_G6PD_C"/>
</dbReference>
<comment type="caution">
    <text evidence="3">The sequence shown here is derived from an EMBL/GenBank/DDBJ whole genome shotgun (WGS) entry which is preliminary data.</text>
</comment>
<organism evidence="3 4">
    <name type="scientific">Allobranchiibius huperziae</name>
    <dbReference type="NCBI Taxonomy" id="1874116"/>
    <lineage>
        <taxon>Bacteria</taxon>
        <taxon>Bacillati</taxon>
        <taxon>Actinomycetota</taxon>
        <taxon>Actinomycetes</taxon>
        <taxon>Micrococcales</taxon>
        <taxon>Dermacoccaceae</taxon>
        <taxon>Allobranchiibius</taxon>
    </lineage>
</organism>
<protein>
    <submittedName>
        <fullName evidence="3">Glucose-6-phosphate dehydrogenase assembly protein OpcA</fullName>
    </submittedName>
</protein>
<dbReference type="AlphaFoldDB" id="A0A853DKT3"/>
<feature type="domain" description="Glucose-6-phosphate dehydrogenase assembly protein OpcA C-terminal" evidence="2">
    <location>
        <begin position="165"/>
        <end position="296"/>
    </location>
</feature>
<dbReference type="PANTHER" id="PTHR38658">
    <property type="entry name" value="OXPP CYCLE PROTEIN OPCA-RELATED"/>
    <property type="match status" value="1"/>
</dbReference>
<dbReference type="InterPro" id="IPR004555">
    <property type="entry name" value="G6PDH_assembly_OpcA"/>
</dbReference>
<dbReference type="InterPro" id="IPR046801">
    <property type="entry name" value="OpcA_G6PD_N"/>
</dbReference>
<reference evidence="3 4" key="1">
    <citation type="submission" date="2020-07" db="EMBL/GenBank/DDBJ databases">
        <title>Sequencing the genomes of 1000 actinobacteria strains.</title>
        <authorList>
            <person name="Klenk H.-P."/>
        </authorList>
    </citation>
    <scope>NUCLEOTIDE SEQUENCE [LARGE SCALE GENOMIC DNA]</scope>
    <source>
        <strain evidence="3 4">DSM 29531</strain>
    </source>
</reference>
<keyword evidence="4" id="KW-1185">Reference proteome</keyword>
<evidence type="ECO:0000313" key="4">
    <source>
        <dbReference type="Proteomes" id="UP000571817"/>
    </source>
</evidence>
<evidence type="ECO:0000313" key="3">
    <source>
        <dbReference type="EMBL" id="NYJ74765.1"/>
    </source>
</evidence>
<dbReference type="EMBL" id="JACCFW010000001">
    <property type="protein sequence ID" value="NYJ74765.1"/>
    <property type="molecule type" value="Genomic_DNA"/>
</dbReference>
<gene>
    <name evidence="3" type="ORF">HNR15_001728</name>
</gene>
<evidence type="ECO:0000259" key="2">
    <source>
        <dbReference type="Pfam" id="PF20171"/>
    </source>
</evidence>
<dbReference type="Pfam" id="PF10128">
    <property type="entry name" value="OpcA_G6PD_assem"/>
    <property type="match status" value="1"/>
</dbReference>
<dbReference type="PANTHER" id="PTHR38658:SF1">
    <property type="entry name" value="OXPP CYCLE PROTEIN OPCA-RELATED"/>
    <property type="match status" value="1"/>
</dbReference>
<feature type="domain" description="Glucose-6-phosphate dehydrogenase assembly protein OpcA N-terminal" evidence="1">
    <location>
        <begin position="51"/>
        <end position="161"/>
    </location>
</feature>
<evidence type="ECO:0000259" key="1">
    <source>
        <dbReference type="Pfam" id="PF10128"/>
    </source>
</evidence>
<dbReference type="Pfam" id="PF20171">
    <property type="entry name" value="OpcA_G6PD_C"/>
    <property type="match status" value="1"/>
</dbReference>
<proteinExistence type="predicted"/>
<sequence>MIVTLEDTDTRAVSKRLVALRNSVGAVALGRVMTLLIVTDEDGAEKALEAAAEASRQHPSRIITLIRAGGRGAARMDAQIRVGGDAGASEIVVCRLYGELASHSESVAVPLMLADSPVVAWWPGDCDADVAGSPIGRMAIRRITDVSQSGNPPRALLARQEHYAPGDTDMAWSRTTRWRGLLATALDQPPYESVESVTVCGAHDSASTDLLAGWLAARLRCPVRRTKSDGGSGIHSVQLERASGPLLLTRASSRTARLTLRDQPDQVVSLHRYDTAECLAEELRRLDADAVYREALVVGMPEVAGAAGGRRPSRSKG</sequence>
<dbReference type="Proteomes" id="UP000571817">
    <property type="component" value="Unassembled WGS sequence"/>
</dbReference>
<name>A0A853DKT3_9MICO</name>
<dbReference type="RefSeq" id="WP_179480912.1">
    <property type="nucleotide sequence ID" value="NZ_JACCFW010000001.1"/>
</dbReference>